<evidence type="ECO:0000313" key="3">
    <source>
        <dbReference type="Proteomes" id="UP000216024"/>
    </source>
</evidence>
<keyword evidence="3" id="KW-1185">Reference proteome</keyword>
<evidence type="ECO:0000256" key="1">
    <source>
        <dbReference type="SAM" id="Phobius"/>
    </source>
</evidence>
<comment type="caution">
    <text evidence="2">The sequence shown here is derived from an EMBL/GenBank/DDBJ whole genome shotgun (WGS) entry which is preliminary data.</text>
</comment>
<feature type="transmembrane region" description="Helical" evidence="1">
    <location>
        <begin position="33"/>
        <end position="50"/>
    </location>
</feature>
<dbReference type="EMBL" id="NIBG01000007">
    <property type="protein sequence ID" value="PAB59483.1"/>
    <property type="molecule type" value="Genomic_DNA"/>
</dbReference>
<gene>
    <name evidence="2" type="ORF">CCE28_09715</name>
</gene>
<organism evidence="2 3">
    <name type="scientific">Anaeromicrobium sediminis</name>
    <dbReference type="NCBI Taxonomy" id="1478221"/>
    <lineage>
        <taxon>Bacteria</taxon>
        <taxon>Bacillati</taxon>
        <taxon>Bacillota</taxon>
        <taxon>Clostridia</taxon>
        <taxon>Peptostreptococcales</taxon>
        <taxon>Thermotaleaceae</taxon>
        <taxon>Anaeromicrobium</taxon>
    </lineage>
</organism>
<dbReference type="Proteomes" id="UP000216024">
    <property type="component" value="Unassembled WGS sequence"/>
</dbReference>
<sequence>MFYFGIITFILGALLGYTPKFVINFFGQEKIHMVKILGFIICILSFLTITRNEYPASLEFIRIF</sequence>
<dbReference type="OrthoDB" id="1957773at2"/>
<keyword evidence="1" id="KW-0812">Transmembrane</keyword>
<protein>
    <submittedName>
        <fullName evidence="2">Uncharacterized protein</fullName>
    </submittedName>
</protein>
<keyword evidence="1" id="KW-1133">Transmembrane helix</keyword>
<reference evidence="2 3" key="1">
    <citation type="submission" date="2017-06" db="EMBL/GenBank/DDBJ databases">
        <title>Draft genome sequence of anaerobic fermentative bacterium Anaeromicrobium sediminis DY2726D isolated from West Pacific Ocean sediments.</title>
        <authorList>
            <person name="Zeng X."/>
        </authorList>
    </citation>
    <scope>NUCLEOTIDE SEQUENCE [LARGE SCALE GENOMIC DNA]</scope>
    <source>
        <strain evidence="2 3">DY2726D</strain>
    </source>
</reference>
<accession>A0A267ML01</accession>
<evidence type="ECO:0000313" key="2">
    <source>
        <dbReference type="EMBL" id="PAB59483.1"/>
    </source>
</evidence>
<proteinExistence type="predicted"/>
<name>A0A267ML01_9FIRM</name>
<feature type="transmembrane region" description="Helical" evidence="1">
    <location>
        <begin position="6"/>
        <end position="26"/>
    </location>
</feature>
<keyword evidence="1" id="KW-0472">Membrane</keyword>
<dbReference type="AlphaFoldDB" id="A0A267ML01"/>
<dbReference type="RefSeq" id="WP_095133398.1">
    <property type="nucleotide sequence ID" value="NZ_NIBG01000007.1"/>
</dbReference>